<sequence length="193" mass="20503">MPTHPNLNTHSPHIFPHIYSRSIPSVCQPCLPNRTAEVGAGTSHCDGDNAEGKLKAQEDDPAATKAPSLSPMKPGRLSQAQLAEWAQIRGVAADKAKLAAREAEMEAAEVTRVAGNKAGMGTRAAGKKAAEATHAADRAGSLDTRPAKKARYDLPSPAMNPRIPALVHRLQLHIGIFLCNQPGPLHRARDAAR</sequence>
<reference evidence="2 3" key="1">
    <citation type="submission" date="2016-07" db="EMBL/GenBank/DDBJ databases">
        <title>Pervasive Adenine N6-methylation of Active Genes in Fungi.</title>
        <authorList>
            <consortium name="DOE Joint Genome Institute"/>
            <person name="Mondo S.J."/>
            <person name="Dannebaum R.O."/>
            <person name="Kuo R.C."/>
            <person name="Labutti K."/>
            <person name="Haridas S."/>
            <person name="Kuo A."/>
            <person name="Salamov A."/>
            <person name="Ahrendt S.R."/>
            <person name="Lipzen A."/>
            <person name="Sullivan W."/>
            <person name="Andreopoulos W.B."/>
            <person name="Clum A."/>
            <person name="Lindquist E."/>
            <person name="Daum C."/>
            <person name="Ramamoorthy G.K."/>
            <person name="Gryganskyi A."/>
            <person name="Culley D."/>
            <person name="Magnuson J.K."/>
            <person name="James T.Y."/>
            <person name="O'Malley M.A."/>
            <person name="Stajich J.E."/>
            <person name="Spatafora J.W."/>
            <person name="Visel A."/>
            <person name="Grigoriev I.V."/>
        </authorList>
    </citation>
    <scope>NUCLEOTIDE SEQUENCE [LARGE SCALE GENOMIC DNA]</scope>
    <source>
        <strain evidence="2 3">CBS 115471</strain>
    </source>
</reference>
<dbReference type="AlphaFoldDB" id="A0A1Y1Y7Q3"/>
<dbReference type="Proteomes" id="UP000193144">
    <property type="component" value="Unassembled WGS sequence"/>
</dbReference>
<proteinExistence type="predicted"/>
<evidence type="ECO:0000256" key="1">
    <source>
        <dbReference type="SAM" id="MobiDB-lite"/>
    </source>
</evidence>
<feature type="compositionally biased region" description="Basic and acidic residues" evidence="1">
    <location>
        <begin position="45"/>
        <end position="58"/>
    </location>
</feature>
<comment type="caution">
    <text evidence="2">The sequence shown here is derived from an EMBL/GenBank/DDBJ whole genome shotgun (WGS) entry which is preliminary data.</text>
</comment>
<name>A0A1Y1Y7Q3_9PLEO</name>
<dbReference type="EMBL" id="MCFA01000320">
    <property type="protein sequence ID" value="ORX94033.1"/>
    <property type="molecule type" value="Genomic_DNA"/>
</dbReference>
<accession>A0A1Y1Y7Q3</accession>
<protein>
    <submittedName>
        <fullName evidence="2">Uncharacterized protein</fullName>
    </submittedName>
</protein>
<feature type="region of interest" description="Disordered" evidence="1">
    <location>
        <begin position="127"/>
        <end position="147"/>
    </location>
</feature>
<feature type="region of interest" description="Disordered" evidence="1">
    <location>
        <begin position="40"/>
        <end position="77"/>
    </location>
</feature>
<evidence type="ECO:0000313" key="2">
    <source>
        <dbReference type="EMBL" id="ORX94033.1"/>
    </source>
</evidence>
<gene>
    <name evidence="2" type="ORF">BCR34DRAFT_594536</name>
</gene>
<keyword evidence="3" id="KW-1185">Reference proteome</keyword>
<feature type="compositionally biased region" description="Basic and acidic residues" evidence="1">
    <location>
        <begin position="128"/>
        <end position="137"/>
    </location>
</feature>
<evidence type="ECO:0000313" key="3">
    <source>
        <dbReference type="Proteomes" id="UP000193144"/>
    </source>
</evidence>
<organism evidence="2 3">
    <name type="scientific">Clohesyomyces aquaticus</name>
    <dbReference type="NCBI Taxonomy" id="1231657"/>
    <lineage>
        <taxon>Eukaryota</taxon>
        <taxon>Fungi</taxon>
        <taxon>Dikarya</taxon>
        <taxon>Ascomycota</taxon>
        <taxon>Pezizomycotina</taxon>
        <taxon>Dothideomycetes</taxon>
        <taxon>Pleosporomycetidae</taxon>
        <taxon>Pleosporales</taxon>
        <taxon>Lindgomycetaceae</taxon>
        <taxon>Clohesyomyces</taxon>
    </lineage>
</organism>